<dbReference type="InterPro" id="IPR057670">
    <property type="entry name" value="SH3_retrovirus"/>
</dbReference>
<dbReference type="SUPFAM" id="SSF56672">
    <property type="entry name" value="DNA/RNA polymerases"/>
    <property type="match status" value="1"/>
</dbReference>
<keyword evidence="5" id="KW-0460">Magnesium</keyword>
<evidence type="ECO:0000256" key="1">
    <source>
        <dbReference type="ARBA" id="ARBA00022722"/>
    </source>
</evidence>
<evidence type="ECO:0000313" key="14">
    <source>
        <dbReference type="Proteomes" id="UP001307889"/>
    </source>
</evidence>
<dbReference type="PROSITE" id="PS50994">
    <property type="entry name" value="INTEGRASE"/>
    <property type="match status" value="1"/>
</dbReference>
<keyword evidence="8" id="KW-0808">Transferase</keyword>
<evidence type="ECO:0000256" key="8">
    <source>
        <dbReference type="ARBA" id="ARBA00022932"/>
    </source>
</evidence>
<dbReference type="InterPro" id="IPR001584">
    <property type="entry name" value="Integrase_cat-core"/>
</dbReference>
<keyword evidence="9" id="KW-0233">DNA recombination</keyword>
<evidence type="ECO:0000256" key="2">
    <source>
        <dbReference type="ARBA" id="ARBA00022723"/>
    </source>
</evidence>
<keyword evidence="10" id="KW-0511">Multifunctional enzyme</keyword>
<keyword evidence="8" id="KW-0548">Nucleotidyltransferase</keyword>
<dbReference type="SUPFAM" id="SSF53098">
    <property type="entry name" value="Ribonuclease H-like"/>
    <property type="match status" value="1"/>
</dbReference>
<dbReference type="Pfam" id="PF00665">
    <property type="entry name" value="rve"/>
    <property type="match status" value="1"/>
</dbReference>
<keyword evidence="6" id="KW-0229">DNA integration</keyword>
<dbReference type="Proteomes" id="UP001307889">
    <property type="component" value="Chromosome 6"/>
</dbReference>
<evidence type="ECO:0000256" key="9">
    <source>
        <dbReference type="ARBA" id="ARBA00023172"/>
    </source>
</evidence>
<dbReference type="InterPro" id="IPR012337">
    <property type="entry name" value="RNaseH-like_sf"/>
</dbReference>
<dbReference type="PANTHER" id="PTHR42648:SF11">
    <property type="entry name" value="TRANSPOSON TY4-P GAG-POL POLYPROTEIN"/>
    <property type="match status" value="1"/>
</dbReference>
<keyword evidence="3" id="KW-0255">Endonuclease</keyword>
<dbReference type="PANTHER" id="PTHR42648">
    <property type="entry name" value="TRANSPOSASE, PUTATIVE-RELATED"/>
    <property type="match status" value="1"/>
</dbReference>
<evidence type="ECO:0000256" key="11">
    <source>
        <dbReference type="SAM" id="MobiDB-lite"/>
    </source>
</evidence>
<dbReference type="CDD" id="cd09272">
    <property type="entry name" value="RNase_HI_RT_Ty1"/>
    <property type="match status" value="1"/>
</dbReference>
<protein>
    <submittedName>
        <fullName evidence="13">Hydra magnipapillata</fullName>
    </submittedName>
</protein>
<evidence type="ECO:0000256" key="7">
    <source>
        <dbReference type="ARBA" id="ARBA00022918"/>
    </source>
</evidence>
<keyword evidence="1" id="KW-0540">Nuclease</keyword>
<sequence>MNENSLKLACKNKLIEGLEFNTNETIGDCEVCIKSKLSRTPFPIRETPKKLDLLEIVHSDVCGPMRTKSLGGASYFVTFTDEKSRYSRVYFLKHKNEALENFKIFKNEVETFTGKKIKYLQSDNGTEYVNGSFNKFLLDSGIQRRLSAPFTPQQNGLAERLNRTLLDKARCLMAEGNLPPALWAEVIHTANYLKNRSPSRSINGETPFKIWLGRNPSGRHLHIVGSKSFVLKKKPGENKFAPRAQEGIFIGYSEESKAYRIWLPQARKVITSRDVKILNKIKNSSEQFDPTVFEIRDDSNSEEANQSILDQTQSLDIKENVIQPKIPVKDQEKENLEIIQQENTQKKEDFEEEEQTPEIQQRNEENNDSTENTECSFLGMDEDEPDPNDPQWFGAIKEEIKSHIKNGTWEIVEKKKDNKLVSCKLVLKDKFRSDGTLERKKARLVARGFTQRQNIDFSETYAPVAKLSSIRFILALAAENDMLLNQMDVTTAFLNGDLEEDLYMATPQDLEKYLFEIVCEESENKVLYPKAMKMLNDLRTGSEHKICHLKKAIYGLRQAGRQWFKKLDSKLKVLKFRPSDADPCVYISPTGGEIVAVYVDDLIVATKDQDGYENLKKNLCEHFEMKDLGNLNYCLGIKFTCEKNKITVNQSKYIDKLLEKYEMKNCNSIGTPMDPKLKLEKNSEIDESIPYQNLIGALMFLSVATRPDISFAVSYLSQFNNCFGKAHWLAAKRVLRYLKGTRNMALVFKKTGNPIAGFADADWASCTVDRKSYSGYCFMFGNSVVSWSSKKQTTIALSTAEAEYAAIAEATKEAIHLKKFANDLGLNQNKITISNDNQAAQHIATNAVISSKSKHVDIKIHFIRDILERGDIELKYLGTEHMTADILTKALPKPRHEEHVKTMGLVCESS</sequence>
<dbReference type="InterPro" id="IPR036397">
    <property type="entry name" value="RNaseH_sf"/>
</dbReference>
<evidence type="ECO:0000256" key="4">
    <source>
        <dbReference type="ARBA" id="ARBA00022801"/>
    </source>
</evidence>
<proteinExistence type="predicted"/>
<evidence type="ECO:0000313" key="13">
    <source>
        <dbReference type="EMBL" id="BES96032.1"/>
    </source>
</evidence>
<evidence type="ECO:0000259" key="12">
    <source>
        <dbReference type="PROSITE" id="PS50994"/>
    </source>
</evidence>
<dbReference type="InterPro" id="IPR039537">
    <property type="entry name" value="Retrotran_Ty1/copia-like"/>
</dbReference>
<name>A0ABN7AXE1_9HEMI</name>
<dbReference type="InterPro" id="IPR043502">
    <property type="entry name" value="DNA/RNA_pol_sf"/>
</dbReference>
<accession>A0ABN7AXE1</accession>
<keyword evidence="4" id="KW-0378">Hydrolase</keyword>
<evidence type="ECO:0000256" key="5">
    <source>
        <dbReference type="ARBA" id="ARBA00022842"/>
    </source>
</evidence>
<gene>
    <name evidence="13" type="ORF">NTJ_08841</name>
</gene>
<evidence type="ECO:0000256" key="10">
    <source>
        <dbReference type="ARBA" id="ARBA00023268"/>
    </source>
</evidence>
<reference evidence="13 14" key="1">
    <citation type="submission" date="2023-09" db="EMBL/GenBank/DDBJ databases">
        <title>Nesidiocoris tenuis whole genome shotgun sequence.</title>
        <authorList>
            <person name="Shibata T."/>
            <person name="Shimoda M."/>
            <person name="Kobayashi T."/>
            <person name="Uehara T."/>
        </authorList>
    </citation>
    <scope>NUCLEOTIDE SEQUENCE [LARGE SCALE GENOMIC DNA]</scope>
    <source>
        <strain evidence="13 14">Japan</strain>
    </source>
</reference>
<organism evidence="13 14">
    <name type="scientific">Nesidiocoris tenuis</name>
    <dbReference type="NCBI Taxonomy" id="355587"/>
    <lineage>
        <taxon>Eukaryota</taxon>
        <taxon>Metazoa</taxon>
        <taxon>Ecdysozoa</taxon>
        <taxon>Arthropoda</taxon>
        <taxon>Hexapoda</taxon>
        <taxon>Insecta</taxon>
        <taxon>Pterygota</taxon>
        <taxon>Neoptera</taxon>
        <taxon>Paraneoptera</taxon>
        <taxon>Hemiptera</taxon>
        <taxon>Heteroptera</taxon>
        <taxon>Panheteroptera</taxon>
        <taxon>Cimicomorpha</taxon>
        <taxon>Miridae</taxon>
        <taxon>Dicyphina</taxon>
        <taxon>Nesidiocoris</taxon>
    </lineage>
</organism>
<dbReference type="Pfam" id="PF25597">
    <property type="entry name" value="SH3_retrovirus"/>
    <property type="match status" value="1"/>
</dbReference>
<dbReference type="Gene3D" id="3.30.420.10">
    <property type="entry name" value="Ribonuclease H-like superfamily/Ribonuclease H"/>
    <property type="match status" value="1"/>
</dbReference>
<feature type="region of interest" description="Disordered" evidence="11">
    <location>
        <begin position="342"/>
        <end position="388"/>
    </location>
</feature>
<keyword evidence="8" id="KW-0239">DNA-directed DNA polymerase</keyword>
<dbReference type="Pfam" id="PF07727">
    <property type="entry name" value="RVT_2"/>
    <property type="match status" value="2"/>
</dbReference>
<dbReference type="InterPro" id="IPR013103">
    <property type="entry name" value="RVT_2"/>
</dbReference>
<keyword evidence="14" id="KW-1185">Reference proteome</keyword>
<evidence type="ECO:0000256" key="3">
    <source>
        <dbReference type="ARBA" id="ARBA00022759"/>
    </source>
</evidence>
<dbReference type="EMBL" id="AP028914">
    <property type="protein sequence ID" value="BES96032.1"/>
    <property type="molecule type" value="Genomic_DNA"/>
</dbReference>
<keyword evidence="7" id="KW-0695">RNA-directed DNA polymerase</keyword>
<feature type="domain" description="Integrase catalytic" evidence="12">
    <location>
        <begin position="44"/>
        <end position="215"/>
    </location>
</feature>
<keyword evidence="2" id="KW-0479">Metal-binding</keyword>
<evidence type="ECO:0000256" key="6">
    <source>
        <dbReference type="ARBA" id="ARBA00022908"/>
    </source>
</evidence>